<reference evidence="2" key="1">
    <citation type="journal article" date="2023" name="Front. Plant Sci.">
        <title>Chromosomal-level genome assembly of Melastoma candidum provides insights into trichome evolution.</title>
        <authorList>
            <person name="Zhong Y."/>
            <person name="Wu W."/>
            <person name="Sun C."/>
            <person name="Zou P."/>
            <person name="Liu Y."/>
            <person name="Dai S."/>
            <person name="Zhou R."/>
        </authorList>
    </citation>
    <scope>NUCLEOTIDE SEQUENCE [LARGE SCALE GENOMIC DNA]</scope>
</reference>
<name>A0ACB9QDF1_9MYRT</name>
<accession>A0ACB9QDF1</accession>
<comment type="caution">
    <text evidence="1">The sequence shown here is derived from an EMBL/GenBank/DDBJ whole genome shotgun (WGS) entry which is preliminary data.</text>
</comment>
<sequence>MAKLAAAAAALSALLAALLFVSLASATQEVTTTVEVNEADENPYRGFGGGGRCREQFEMAQDLHHCEDFLRDEARGGGFGRRRFGGGSFPGEGSRNLRYCCQQLRQLDDQCRCQGLREIVREQQVRRFGDEREDLERVAEELPQLCGFGHRCDIRRGGFRGRWE</sequence>
<evidence type="ECO:0000313" key="2">
    <source>
        <dbReference type="Proteomes" id="UP001057402"/>
    </source>
</evidence>
<gene>
    <name evidence="1" type="ORF">MLD38_019991</name>
</gene>
<evidence type="ECO:0000313" key="1">
    <source>
        <dbReference type="EMBL" id="KAI4363822.1"/>
    </source>
</evidence>
<dbReference type="EMBL" id="CM042885">
    <property type="protein sequence ID" value="KAI4363822.1"/>
    <property type="molecule type" value="Genomic_DNA"/>
</dbReference>
<protein>
    <submittedName>
        <fullName evidence="1">Uncharacterized protein</fullName>
    </submittedName>
</protein>
<organism evidence="1 2">
    <name type="scientific">Melastoma candidum</name>
    <dbReference type="NCBI Taxonomy" id="119954"/>
    <lineage>
        <taxon>Eukaryota</taxon>
        <taxon>Viridiplantae</taxon>
        <taxon>Streptophyta</taxon>
        <taxon>Embryophyta</taxon>
        <taxon>Tracheophyta</taxon>
        <taxon>Spermatophyta</taxon>
        <taxon>Magnoliopsida</taxon>
        <taxon>eudicotyledons</taxon>
        <taxon>Gunneridae</taxon>
        <taxon>Pentapetalae</taxon>
        <taxon>rosids</taxon>
        <taxon>malvids</taxon>
        <taxon>Myrtales</taxon>
        <taxon>Melastomataceae</taxon>
        <taxon>Melastomatoideae</taxon>
        <taxon>Melastomateae</taxon>
        <taxon>Melastoma</taxon>
    </lineage>
</organism>
<dbReference type="Proteomes" id="UP001057402">
    <property type="component" value="Chromosome 6"/>
</dbReference>
<proteinExistence type="predicted"/>
<keyword evidence="2" id="KW-1185">Reference proteome</keyword>